<evidence type="ECO:0000256" key="1">
    <source>
        <dbReference type="ARBA" id="ARBA00004123"/>
    </source>
</evidence>
<comment type="subcellular location">
    <subcellularLocation>
        <location evidence="1">Nucleus</location>
    </subcellularLocation>
</comment>
<proteinExistence type="inferred from homology"/>
<name>A0A4P9XHW7_9FUNG</name>
<dbReference type="STRING" id="78915.A0A4P9XHW7"/>
<dbReference type="GO" id="GO:0005634">
    <property type="term" value="C:nucleus"/>
    <property type="evidence" value="ECO:0007669"/>
    <property type="project" value="UniProtKB-SubCell"/>
</dbReference>
<dbReference type="EMBL" id="KZ993211">
    <property type="protein sequence ID" value="RKP05226.1"/>
    <property type="molecule type" value="Genomic_DNA"/>
</dbReference>
<sequence>MSAAKRTMSDEFVVDSSDEESGTEVKTKKQKQATVSSSGTPQLENAEGERYFRLGPKKRLTVRKWKNMVLLDFREYYTDAAGEERPTKKGLSLTLDQWKILKTSLEDIDEAITRV</sequence>
<evidence type="ECO:0000256" key="5">
    <source>
        <dbReference type="ARBA" id="ARBA00023163"/>
    </source>
</evidence>
<evidence type="ECO:0000256" key="3">
    <source>
        <dbReference type="ARBA" id="ARBA00023015"/>
    </source>
</evidence>
<gene>
    <name evidence="9" type="ORF">THASP1DRAFT_26243</name>
</gene>
<comment type="similarity">
    <text evidence="2">Belongs to the transcriptional coactivator PC4 family.</text>
</comment>
<dbReference type="InterPro" id="IPR045125">
    <property type="entry name" value="Sub1/Tcp4-like"/>
</dbReference>
<dbReference type="GO" id="GO:0003713">
    <property type="term" value="F:transcription coactivator activity"/>
    <property type="evidence" value="ECO:0007669"/>
    <property type="project" value="InterPro"/>
</dbReference>
<dbReference type="GO" id="GO:0003677">
    <property type="term" value="F:DNA binding"/>
    <property type="evidence" value="ECO:0007669"/>
    <property type="project" value="UniProtKB-KW"/>
</dbReference>
<keyword evidence="3" id="KW-0805">Transcription regulation</keyword>
<evidence type="ECO:0000313" key="10">
    <source>
        <dbReference type="Proteomes" id="UP000271241"/>
    </source>
</evidence>
<keyword evidence="4" id="KW-0238">DNA-binding</keyword>
<reference evidence="10" key="1">
    <citation type="journal article" date="2018" name="Nat. Microbiol.">
        <title>Leveraging single-cell genomics to expand the fungal tree of life.</title>
        <authorList>
            <person name="Ahrendt S.R."/>
            <person name="Quandt C.A."/>
            <person name="Ciobanu D."/>
            <person name="Clum A."/>
            <person name="Salamov A."/>
            <person name="Andreopoulos B."/>
            <person name="Cheng J.F."/>
            <person name="Woyke T."/>
            <person name="Pelin A."/>
            <person name="Henrissat B."/>
            <person name="Reynolds N.K."/>
            <person name="Benny G.L."/>
            <person name="Smith M.E."/>
            <person name="James T.Y."/>
            <person name="Grigoriev I.V."/>
        </authorList>
    </citation>
    <scope>NUCLEOTIDE SEQUENCE [LARGE SCALE GENOMIC DNA]</scope>
    <source>
        <strain evidence="10">RSA 1356</strain>
    </source>
</reference>
<keyword evidence="6" id="KW-0539">Nucleus</keyword>
<feature type="region of interest" description="Disordered" evidence="7">
    <location>
        <begin position="1"/>
        <end position="49"/>
    </location>
</feature>
<feature type="compositionally biased region" description="Polar residues" evidence="7">
    <location>
        <begin position="32"/>
        <end position="43"/>
    </location>
</feature>
<dbReference type="PANTHER" id="PTHR13215">
    <property type="entry name" value="RNA POLYMERASE II TRANSCRIPTIONAL COACTIVATOR"/>
    <property type="match status" value="1"/>
</dbReference>
<evidence type="ECO:0000256" key="7">
    <source>
        <dbReference type="SAM" id="MobiDB-lite"/>
    </source>
</evidence>
<evidence type="ECO:0000313" key="9">
    <source>
        <dbReference type="EMBL" id="RKP05226.1"/>
    </source>
</evidence>
<protein>
    <submittedName>
        <fullName evidence="9">Transcriptional Coactivator p15-domain-containing protein</fullName>
    </submittedName>
</protein>
<dbReference type="GO" id="GO:0060261">
    <property type="term" value="P:positive regulation of transcription initiation by RNA polymerase II"/>
    <property type="evidence" value="ECO:0007669"/>
    <property type="project" value="InterPro"/>
</dbReference>
<keyword evidence="10" id="KW-1185">Reference proteome</keyword>
<accession>A0A4P9XHW7</accession>
<dbReference type="InterPro" id="IPR009044">
    <property type="entry name" value="ssDNA-bd_transcriptional_reg"/>
</dbReference>
<dbReference type="Gene3D" id="2.30.31.10">
    <property type="entry name" value="Transcriptional Coactivator Pc4, Chain A"/>
    <property type="match status" value="1"/>
</dbReference>
<dbReference type="Pfam" id="PF02229">
    <property type="entry name" value="PC4"/>
    <property type="match status" value="1"/>
</dbReference>
<dbReference type="OrthoDB" id="2505440at2759"/>
<evidence type="ECO:0000256" key="6">
    <source>
        <dbReference type="ARBA" id="ARBA00023242"/>
    </source>
</evidence>
<dbReference type="Proteomes" id="UP000271241">
    <property type="component" value="Unassembled WGS sequence"/>
</dbReference>
<keyword evidence="5" id="KW-0804">Transcription</keyword>
<dbReference type="SUPFAM" id="SSF54447">
    <property type="entry name" value="ssDNA-binding transcriptional regulator domain"/>
    <property type="match status" value="1"/>
</dbReference>
<evidence type="ECO:0000259" key="8">
    <source>
        <dbReference type="Pfam" id="PF02229"/>
    </source>
</evidence>
<evidence type="ECO:0000256" key="2">
    <source>
        <dbReference type="ARBA" id="ARBA00009001"/>
    </source>
</evidence>
<feature type="compositionally biased region" description="Acidic residues" evidence="7">
    <location>
        <begin position="12"/>
        <end position="22"/>
    </location>
</feature>
<dbReference type="AlphaFoldDB" id="A0A4P9XHW7"/>
<dbReference type="InterPro" id="IPR003173">
    <property type="entry name" value="PC4_C"/>
</dbReference>
<feature type="domain" description="Transcriptional coactivator p15 (PC4) C-terminal" evidence="8">
    <location>
        <begin position="53"/>
        <end position="103"/>
    </location>
</feature>
<evidence type="ECO:0000256" key="4">
    <source>
        <dbReference type="ARBA" id="ARBA00023125"/>
    </source>
</evidence>
<organism evidence="9 10">
    <name type="scientific">Thamnocephalis sphaerospora</name>
    <dbReference type="NCBI Taxonomy" id="78915"/>
    <lineage>
        <taxon>Eukaryota</taxon>
        <taxon>Fungi</taxon>
        <taxon>Fungi incertae sedis</taxon>
        <taxon>Zoopagomycota</taxon>
        <taxon>Zoopagomycotina</taxon>
        <taxon>Zoopagomycetes</taxon>
        <taxon>Zoopagales</taxon>
        <taxon>Sigmoideomycetaceae</taxon>
        <taxon>Thamnocephalis</taxon>
    </lineage>
</organism>